<dbReference type="CDD" id="cd05288">
    <property type="entry name" value="PGDH"/>
    <property type="match status" value="1"/>
</dbReference>
<accession>A0A4Q6Y5I1</accession>
<dbReference type="PANTHER" id="PTHR43205">
    <property type="entry name" value="PROSTAGLANDIN REDUCTASE"/>
    <property type="match status" value="1"/>
</dbReference>
<evidence type="ECO:0000313" key="4">
    <source>
        <dbReference type="Proteomes" id="UP000292085"/>
    </source>
</evidence>
<evidence type="ECO:0000256" key="1">
    <source>
        <dbReference type="ARBA" id="ARBA00023002"/>
    </source>
</evidence>
<dbReference type="Gene3D" id="3.90.180.10">
    <property type="entry name" value="Medium-chain alcohol dehydrogenases, catalytic domain"/>
    <property type="match status" value="1"/>
</dbReference>
<protein>
    <submittedName>
        <fullName evidence="3">NADP-dependent oxidoreductase</fullName>
    </submittedName>
</protein>
<dbReference type="Pfam" id="PF16884">
    <property type="entry name" value="ADH_N_2"/>
    <property type="match status" value="1"/>
</dbReference>
<dbReference type="SMART" id="SM00829">
    <property type="entry name" value="PKS_ER"/>
    <property type="match status" value="1"/>
</dbReference>
<dbReference type="InterPro" id="IPR045010">
    <property type="entry name" value="MDR_fam"/>
</dbReference>
<dbReference type="GO" id="GO:0016628">
    <property type="term" value="F:oxidoreductase activity, acting on the CH-CH group of donors, NAD or NADP as acceptor"/>
    <property type="evidence" value="ECO:0007669"/>
    <property type="project" value="InterPro"/>
</dbReference>
<comment type="caution">
    <text evidence="3">The sequence shown here is derived from an EMBL/GenBank/DDBJ whole genome shotgun (WGS) entry which is preliminary data.</text>
</comment>
<reference evidence="3 4" key="1">
    <citation type="submission" date="2019-02" db="EMBL/GenBank/DDBJ databases">
        <authorList>
            <person name="Li Y."/>
        </authorList>
    </citation>
    <scope>NUCLEOTIDE SEQUENCE [LARGE SCALE GENOMIC DNA]</scope>
    <source>
        <strain evidence="3 4">3-7</strain>
    </source>
</reference>
<dbReference type="InterPro" id="IPR013149">
    <property type="entry name" value="ADH-like_C"/>
</dbReference>
<dbReference type="EMBL" id="SGIS01000012">
    <property type="protein sequence ID" value="RZF64677.1"/>
    <property type="molecule type" value="Genomic_DNA"/>
</dbReference>
<dbReference type="FunFam" id="3.40.50.720:FF:000121">
    <property type="entry name" value="Prostaglandin reductase 2"/>
    <property type="match status" value="1"/>
</dbReference>
<organism evidence="3 4">
    <name type="scientific">Sphingomonas populi</name>
    <dbReference type="NCBI Taxonomy" id="2484750"/>
    <lineage>
        <taxon>Bacteria</taxon>
        <taxon>Pseudomonadati</taxon>
        <taxon>Pseudomonadota</taxon>
        <taxon>Alphaproteobacteria</taxon>
        <taxon>Sphingomonadales</taxon>
        <taxon>Sphingomonadaceae</taxon>
        <taxon>Sphingomonas</taxon>
    </lineage>
</organism>
<dbReference type="Pfam" id="PF00107">
    <property type="entry name" value="ADH_zinc_N"/>
    <property type="match status" value="1"/>
</dbReference>
<name>A0A4Q6Y5I1_9SPHN</name>
<dbReference type="SUPFAM" id="SSF50129">
    <property type="entry name" value="GroES-like"/>
    <property type="match status" value="1"/>
</dbReference>
<dbReference type="Gene3D" id="3.40.50.720">
    <property type="entry name" value="NAD(P)-binding Rossmann-like Domain"/>
    <property type="match status" value="1"/>
</dbReference>
<dbReference type="InterPro" id="IPR036291">
    <property type="entry name" value="NAD(P)-bd_dom_sf"/>
</dbReference>
<dbReference type="OrthoDB" id="9805663at2"/>
<gene>
    <name evidence="3" type="ORF">EWE75_09795</name>
</gene>
<dbReference type="PANTHER" id="PTHR43205:SF7">
    <property type="entry name" value="PROSTAGLANDIN REDUCTASE 1"/>
    <property type="match status" value="1"/>
</dbReference>
<keyword evidence="1" id="KW-0560">Oxidoreductase</keyword>
<sequence>MRRNRAWVLARRPDGPVAASDFTYREEDYVAPDLAEGELLVGTRIFSCAPTIRNWLNPPGRSYRGTIGIGEPIRGMAASEILATRHPRFKVGDLVTAVAPWQDYAVLRPDTAAVPVTAVAHDIDPVDAMTLYSPNSLTAYFGLFAVAEPEPGMTVLVSGAAGSVGAMVCQMARLAGCRVVAVAGGQEKCRWLEDHCGVATAIDYRSGDLAASLKAASPDGYNIFFDNVGGQILQDAIDQMVPRGRIVLCGQISAYDTGRPAAGPDDMMKLVYGGLRMEGFVVGDYAERYAEATAAIRAWAANGQVRCRVDLRSGFGLLPYAFADLFSGRNAGTLLVTTGA</sequence>
<proteinExistence type="predicted"/>
<dbReference type="SUPFAM" id="SSF51735">
    <property type="entry name" value="NAD(P)-binding Rossmann-fold domains"/>
    <property type="match status" value="1"/>
</dbReference>
<feature type="domain" description="Enoyl reductase (ER)" evidence="2">
    <location>
        <begin position="18"/>
        <end position="336"/>
    </location>
</feature>
<dbReference type="AlphaFoldDB" id="A0A4Q6Y5I1"/>
<keyword evidence="4" id="KW-1185">Reference proteome</keyword>
<dbReference type="Proteomes" id="UP000292085">
    <property type="component" value="Unassembled WGS sequence"/>
</dbReference>
<evidence type="ECO:0000313" key="3">
    <source>
        <dbReference type="EMBL" id="RZF64677.1"/>
    </source>
</evidence>
<dbReference type="InterPro" id="IPR020843">
    <property type="entry name" value="ER"/>
</dbReference>
<dbReference type="InterPro" id="IPR041694">
    <property type="entry name" value="ADH_N_2"/>
</dbReference>
<evidence type="ECO:0000259" key="2">
    <source>
        <dbReference type="SMART" id="SM00829"/>
    </source>
</evidence>
<dbReference type="InterPro" id="IPR011032">
    <property type="entry name" value="GroES-like_sf"/>
</dbReference>
<dbReference type="RefSeq" id="WP_130156902.1">
    <property type="nucleotide sequence ID" value="NZ_SGIS01000012.1"/>
</dbReference>